<dbReference type="KEGG" id="gms:SOIL9_68140"/>
<dbReference type="GO" id="GO:0031146">
    <property type="term" value="P:SCF-dependent proteasomal ubiquitin-dependent protein catabolic process"/>
    <property type="evidence" value="ECO:0007669"/>
    <property type="project" value="TreeGrafter"/>
</dbReference>
<proteinExistence type="predicted"/>
<accession>A0A6P2CUN7</accession>
<dbReference type="EMBL" id="LR593886">
    <property type="protein sequence ID" value="VTR90900.1"/>
    <property type="molecule type" value="Genomic_DNA"/>
</dbReference>
<gene>
    <name evidence="1" type="ORF">SOIL9_68140</name>
</gene>
<dbReference type="NCBIfam" id="TIGR02996">
    <property type="entry name" value="rpt_mate_G_obs"/>
    <property type="match status" value="1"/>
</dbReference>
<dbReference type="PANTHER" id="PTHR13318:SF169">
    <property type="entry name" value="F-BOX AND LEUCINE-RICH REPEAT PROTEIN 9"/>
    <property type="match status" value="1"/>
</dbReference>
<protein>
    <recommendedName>
        <fullName evidence="3">Repeat-companion domain protein</fullName>
    </recommendedName>
</protein>
<sequence length="557" mass="60418">MKTPHLRADEGFGYHSATMNDEAGLLAAITAHANEDTPRLAYADWLDENEAPVQAEFIRLQCRLASCSAADPDYPDLTERHAEMVAQFGPLAKLTAPALPPGYHAEHDITGFQRGFLSAASGSWRADRRTPTDEDVEQFAAGLSQLIATTTVRELHLTDLTPDQVFRVLTAPGAESLTSVLVAQRFALGSTGDTESELIRAVALSKVVPNLEYLRLFFGSTPPPTAGITQLARAKFDRLTHLTLWIQTGPTCDLTPLTSAAWFRNLRRVYFGDSAVRGSVLVPALAKLPHLESLDLIQQSAPARKALGTARGFPALARLELQGRVPFNDAVRVATGRFPALAELTIRGEGDANTAVQRFCFAKWWPQIRVLELAGGWITDETIKAFARSEIVPGLRVLRLHQRSFGAPGLALLANGSRFPNLTTLNLDLSHATQCRPAVAVTFARRLSLPRLRHLSLYGYPLGDAGAKELAANPHLASVTRLALRGCDIGERGLTALVRSPHLQQLVELDVGNNNLKRAGALLDPIRLPRLSALGLGGNPLTPAARAKLHRARGWLA</sequence>
<reference evidence="1 2" key="1">
    <citation type="submission" date="2019-05" db="EMBL/GenBank/DDBJ databases">
        <authorList>
            <consortium name="Science for Life Laboratories"/>
        </authorList>
    </citation>
    <scope>NUCLEOTIDE SEQUENCE [LARGE SCALE GENOMIC DNA]</scope>
    <source>
        <strain evidence="1">Soil9</strain>
    </source>
</reference>
<dbReference type="InterPro" id="IPR014338">
    <property type="entry name" value="CHP02996_rpt-companion-dom"/>
</dbReference>
<dbReference type="InterPro" id="IPR032675">
    <property type="entry name" value="LRR_dom_sf"/>
</dbReference>
<dbReference type="SUPFAM" id="SSF52047">
    <property type="entry name" value="RNI-like"/>
    <property type="match status" value="1"/>
</dbReference>
<evidence type="ECO:0008006" key="3">
    <source>
        <dbReference type="Google" id="ProtNLM"/>
    </source>
</evidence>
<dbReference type="PANTHER" id="PTHR13318">
    <property type="entry name" value="PARTNER OF PAIRED, ISOFORM B-RELATED"/>
    <property type="match status" value="1"/>
</dbReference>
<organism evidence="1 2">
    <name type="scientific">Gemmata massiliana</name>
    <dbReference type="NCBI Taxonomy" id="1210884"/>
    <lineage>
        <taxon>Bacteria</taxon>
        <taxon>Pseudomonadati</taxon>
        <taxon>Planctomycetota</taxon>
        <taxon>Planctomycetia</taxon>
        <taxon>Gemmatales</taxon>
        <taxon>Gemmataceae</taxon>
        <taxon>Gemmata</taxon>
    </lineage>
</organism>
<name>A0A6P2CUN7_9BACT</name>
<dbReference type="GO" id="GO:0019005">
    <property type="term" value="C:SCF ubiquitin ligase complex"/>
    <property type="evidence" value="ECO:0007669"/>
    <property type="project" value="TreeGrafter"/>
</dbReference>
<dbReference type="AlphaFoldDB" id="A0A6P2CUN7"/>
<evidence type="ECO:0000313" key="2">
    <source>
        <dbReference type="Proteomes" id="UP000464178"/>
    </source>
</evidence>
<evidence type="ECO:0000313" key="1">
    <source>
        <dbReference type="EMBL" id="VTR90900.1"/>
    </source>
</evidence>
<dbReference type="Proteomes" id="UP000464178">
    <property type="component" value="Chromosome"/>
</dbReference>
<dbReference type="Gene3D" id="3.80.10.10">
    <property type="entry name" value="Ribonuclease Inhibitor"/>
    <property type="match status" value="2"/>
</dbReference>
<keyword evidence="2" id="KW-1185">Reference proteome</keyword>